<feature type="region of interest" description="Disordered" evidence="4">
    <location>
        <begin position="484"/>
        <end position="514"/>
    </location>
</feature>
<dbReference type="InterPro" id="IPR030750">
    <property type="entry name" value="RGL3_RA"/>
</dbReference>
<evidence type="ECO:0000256" key="2">
    <source>
        <dbReference type="PROSITE-ProRule" id="PRU00168"/>
    </source>
</evidence>
<feature type="compositionally biased region" description="Low complexity" evidence="4">
    <location>
        <begin position="1117"/>
        <end position="1135"/>
    </location>
</feature>
<sequence>MTSPLCWAAASNAMPSQDQISTPSKVKATQVQLKPYRSRGKGLVPVWHSLHSKAGPLHASEGKSAVNMQVAELQRKIQLLEGDRKAFYESTQWNIKKNQETINQLREETRVLQLQLTALLQGDEKVVQAVIREWKSEKPYLKNRTGQQALEHLDYRLNEKVKQLNALRHQLGLRQKWLEELQLQHSLRELEIAEAQDSNTEVAKTMRNLENRLEKARMKAEEAEHITSVYLQLKAYLQEESLHLGNRLDFMEAEVVRTKHELEELHLVNQEALNARDIAKNQLQYLEETVFRERKKRERYLTECKKRAEEKKLQNERMERKTQREHVLLQSDDTLQDSMYSKEEELKRRWSMYQMEVLFGKVKDATGVAETHAVVRRFLAQGDTFTQLEMLKSENEQTLLRLKQEKQRLQQELEDLKYSGEALLVSEQKRQAELQGRLKMEEQRRADAQNQLDRTMRALQITKEGLEHLAGKLNHIVVAGPTYEEGSPGASLDTKGSATPQPQETGRSVGKMDPKVDDYLPNLLGLVEEKLLKLHSQLENHNVPEMLRHIVDREFYATLEGKLPSYNTRIALPVAGHKDKFFDEEESEEDDSDVAPLQDWGEETEDGAVYSVSLRRQRSQRSSPGAGPRVTQALSPAPDTFLHYRTSKVRALRAARLERLVRELVSGDPEQDPGFVPAFLATHRAFVPTGRVLGLLLPPPAPPLPPGVEIKKTEGRDLTFNKNLRAVVSVLGLWLRDHPQDFWDPPAHSDLGSVCNFLGWAAPSGAEAQEAEKLLGDFLKEAKAEQEEEEQCQTRAGPPGTAQILCPDSPVGCLEDEEGLVWEGPELLDFSVDDVAEQLTLMDVELFSRLRPFECLGSVWSQRDRPGATSIAPTVRATVTQFNTVTGCVLGSVLGEPGLAAPQRAQRLEKWIRIAQRCRELRNFSSLRAILSALQSNPIYRLKRSWGAVSREPLSTFRKLAQIFSDENNHLSSREILSQATQGLQEGDAPTGSPSSKLPPGPIPYLGTFLTDLVMLDTALPDMLKGDLINFEKRRKEWEILARIQQLQRRCQSYCLSPHPPILAALRAQHKLSEEQSYRISRVIEPPASSCPSSPCIRRQISLTKRLSAKLSRERVSSPGGSPGDPSSSTSSLSPASPPSSPRTKDPPTGSPPASPGPQSPSTKLPLSPDLPGPWSLALPLSGPRISLPGQQGSEARVIRVSIDNDHGNLYRSILLTSQDKAPTVVQRALEKHNVAEPWVQDYQLFQVLPGDRELLIPDNANVFYAMSPATPGDFVLRRKEGAQHTTSVSLSTPPGYGPHGQQGVWLL</sequence>
<feature type="domain" description="N-terminal Ras-GEF" evidence="7">
    <location>
        <begin position="648"/>
        <end position="783"/>
    </location>
</feature>
<dbReference type="PANTHER" id="PTHR46518">
    <property type="entry name" value="COILED-COIL DOMAIN-CONTAINING PROTEIN 151"/>
    <property type="match status" value="1"/>
</dbReference>
<dbReference type="CDD" id="cd17212">
    <property type="entry name" value="RA_RGL3"/>
    <property type="match status" value="1"/>
</dbReference>
<proteinExistence type="predicted"/>
<feature type="coiled-coil region" evidence="3">
    <location>
        <begin position="63"/>
        <end position="115"/>
    </location>
</feature>
<evidence type="ECO:0000259" key="7">
    <source>
        <dbReference type="PROSITE" id="PS50212"/>
    </source>
</evidence>
<evidence type="ECO:0000259" key="5">
    <source>
        <dbReference type="PROSITE" id="PS50009"/>
    </source>
</evidence>
<dbReference type="InterPro" id="IPR001895">
    <property type="entry name" value="RASGEF_cat_dom"/>
</dbReference>
<dbReference type="Gene3D" id="1.10.840.10">
    <property type="entry name" value="Ras guanine-nucleotide exchange factors catalytic domain"/>
    <property type="match status" value="1"/>
</dbReference>
<dbReference type="InterPro" id="IPR019804">
    <property type="entry name" value="Ras_G-nucl-exch_fac_CS"/>
</dbReference>
<dbReference type="InterPro" id="IPR000651">
    <property type="entry name" value="Ras-like_Gua-exchang_fac_N"/>
</dbReference>
<dbReference type="CDD" id="cd06224">
    <property type="entry name" value="REM"/>
    <property type="match status" value="1"/>
</dbReference>
<dbReference type="InterPro" id="IPR000159">
    <property type="entry name" value="RA_dom"/>
</dbReference>
<dbReference type="GO" id="GO:0097542">
    <property type="term" value="C:ciliary tip"/>
    <property type="evidence" value="ECO:0007669"/>
    <property type="project" value="TreeGrafter"/>
</dbReference>
<keyword evidence="9" id="KW-1185">Reference proteome</keyword>
<dbReference type="Pfam" id="PF00618">
    <property type="entry name" value="RasGEF_N"/>
    <property type="match status" value="1"/>
</dbReference>
<evidence type="ECO:0000256" key="1">
    <source>
        <dbReference type="ARBA" id="ARBA00022658"/>
    </source>
</evidence>
<gene>
    <name evidence="8" type="ORF">E5288_WYG002492</name>
</gene>
<dbReference type="GO" id="GO:0005085">
    <property type="term" value="F:guanyl-nucleotide exchange factor activity"/>
    <property type="evidence" value="ECO:0007669"/>
    <property type="project" value="UniProtKB-KW"/>
</dbReference>
<evidence type="ECO:0000256" key="4">
    <source>
        <dbReference type="SAM" id="MobiDB-lite"/>
    </source>
</evidence>
<dbReference type="Proteomes" id="UP000322234">
    <property type="component" value="Unassembled WGS sequence"/>
</dbReference>
<dbReference type="SMART" id="SM00147">
    <property type="entry name" value="RasGEF"/>
    <property type="match status" value="1"/>
</dbReference>
<dbReference type="Gene3D" id="3.10.20.90">
    <property type="entry name" value="Phosphatidylinositol 3-kinase Catalytic Subunit, Chain A, domain 1"/>
    <property type="match status" value="1"/>
</dbReference>
<keyword evidence="3" id="KW-0175">Coiled coil</keyword>
<feature type="compositionally biased region" description="Polar residues" evidence="4">
    <location>
        <begin position="494"/>
        <end position="506"/>
    </location>
</feature>
<dbReference type="Pfam" id="PF00788">
    <property type="entry name" value="RA"/>
    <property type="match status" value="1"/>
</dbReference>
<dbReference type="PROSITE" id="PS00720">
    <property type="entry name" value="RASGEF"/>
    <property type="match status" value="1"/>
</dbReference>
<name>A0A6B0R1F5_9CETA</name>
<dbReference type="GO" id="GO:0035253">
    <property type="term" value="C:ciliary rootlet"/>
    <property type="evidence" value="ECO:0007669"/>
    <property type="project" value="TreeGrafter"/>
</dbReference>
<dbReference type="SUPFAM" id="SSF48366">
    <property type="entry name" value="Ras GEF"/>
    <property type="match status" value="1"/>
</dbReference>
<organism evidence="8 9">
    <name type="scientific">Bos mutus</name>
    <name type="common">wild yak</name>
    <dbReference type="NCBI Taxonomy" id="72004"/>
    <lineage>
        <taxon>Eukaryota</taxon>
        <taxon>Metazoa</taxon>
        <taxon>Chordata</taxon>
        <taxon>Craniata</taxon>
        <taxon>Vertebrata</taxon>
        <taxon>Euteleostomi</taxon>
        <taxon>Mammalia</taxon>
        <taxon>Eutheria</taxon>
        <taxon>Laurasiatheria</taxon>
        <taxon>Artiodactyla</taxon>
        <taxon>Ruminantia</taxon>
        <taxon>Pecora</taxon>
        <taxon>Bovidae</taxon>
        <taxon>Bovinae</taxon>
        <taxon>Bos</taxon>
    </lineage>
</organism>
<dbReference type="GO" id="GO:0036158">
    <property type="term" value="P:outer dynein arm assembly"/>
    <property type="evidence" value="ECO:0007669"/>
    <property type="project" value="InterPro"/>
</dbReference>
<reference evidence="8" key="1">
    <citation type="submission" date="2019-10" db="EMBL/GenBank/DDBJ databases">
        <title>The sequence and de novo assembly of the wild yak genome.</title>
        <authorList>
            <person name="Liu Y."/>
        </authorList>
    </citation>
    <scope>NUCLEOTIDE SEQUENCE [LARGE SCALE GENOMIC DNA]</scope>
    <source>
        <strain evidence="8">WY2019</strain>
    </source>
</reference>
<protein>
    <recommendedName>
        <fullName evidence="10">Ral guanine nucleotide dissociation stimulator-like 3</fullName>
    </recommendedName>
</protein>
<evidence type="ECO:0008006" key="10">
    <source>
        <dbReference type="Google" id="ProtNLM"/>
    </source>
</evidence>
<dbReference type="CDD" id="cd00155">
    <property type="entry name" value="RasGEF"/>
    <property type="match status" value="1"/>
</dbReference>
<dbReference type="PROSITE" id="PS50200">
    <property type="entry name" value="RA"/>
    <property type="match status" value="1"/>
</dbReference>
<feature type="region of interest" description="Disordered" evidence="4">
    <location>
        <begin position="1108"/>
        <end position="1178"/>
    </location>
</feature>
<accession>A0A6B0R1F5</accession>
<keyword evidence="1 2" id="KW-0344">Guanine-nucleotide releasing factor</keyword>
<feature type="coiled-coil region" evidence="3">
    <location>
        <begin position="388"/>
        <end position="458"/>
    </location>
</feature>
<dbReference type="Pfam" id="PF00617">
    <property type="entry name" value="RasGEF"/>
    <property type="match status" value="1"/>
</dbReference>
<evidence type="ECO:0000259" key="6">
    <source>
        <dbReference type="PROSITE" id="PS50200"/>
    </source>
</evidence>
<feature type="domain" description="Ras-associating" evidence="6">
    <location>
        <begin position="1195"/>
        <end position="1282"/>
    </location>
</feature>
<feature type="region of interest" description="Disordered" evidence="4">
    <location>
        <begin position="614"/>
        <end position="634"/>
    </location>
</feature>
<dbReference type="Gene3D" id="1.20.870.10">
    <property type="entry name" value="Son of sevenless (SoS) protein Chain: S domain 1"/>
    <property type="match status" value="1"/>
</dbReference>
<dbReference type="GO" id="GO:0007264">
    <property type="term" value="P:small GTPase-mediated signal transduction"/>
    <property type="evidence" value="ECO:0007669"/>
    <property type="project" value="InterPro"/>
</dbReference>
<comment type="caution">
    <text evidence="8">The sequence shown here is derived from an EMBL/GenBank/DDBJ whole genome shotgun (WGS) entry which is preliminary data.</text>
</comment>
<dbReference type="PANTHER" id="PTHR46518:SF1">
    <property type="entry name" value="OUTER DYNEIN ARM-DOCKING COMPLEX SUBUNIT 3"/>
    <property type="match status" value="1"/>
</dbReference>
<dbReference type="InterPro" id="IPR023578">
    <property type="entry name" value="Ras_GEF_dom_sf"/>
</dbReference>
<evidence type="ECO:0000313" key="8">
    <source>
        <dbReference type="EMBL" id="MXQ83978.1"/>
    </source>
</evidence>
<feature type="coiled-coil region" evidence="3">
    <location>
        <begin position="262"/>
        <end position="321"/>
    </location>
</feature>
<evidence type="ECO:0000313" key="9">
    <source>
        <dbReference type="Proteomes" id="UP000322234"/>
    </source>
</evidence>
<dbReference type="SMART" id="SM00229">
    <property type="entry name" value="RasGEFN"/>
    <property type="match status" value="1"/>
</dbReference>
<feature type="domain" description="Ras-GEF" evidence="5">
    <location>
        <begin position="831"/>
        <end position="1087"/>
    </location>
</feature>
<dbReference type="PROSITE" id="PS50212">
    <property type="entry name" value="RASGEF_NTER"/>
    <property type="match status" value="1"/>
</dbReference>
<dbReference type="InterPro" id="IPR036964">
    <property type="entry name" value="RASGEF_cat_dom_sf"/>
</dbReference>
<dbReference type="InterPro" id="IPR029071">
    <property type="entry name" value="Ubiquitin-like_domsf"/>
</dbReference>
<feature type="compositionally biased region" description="Pro residues" evidence="4">
    <location>
        <begin position="1149"/>
        <end position="1159"/>
    </location>
</feature>
<evidence type="ECO:0000256" key="3">
    <source>
        <dbReference type="SAM" id="Coils"/>
    </source>
</evidence>
<dbReference type="SMART" id="SM00314">
    <property type="entry name" value="RA"/>
    <property type="match status" value="1"/>
</dbReference>
<dbReference type="GO" id="GO:0003341">
    <property type="term" value="P:cilium movement"/>
    <property type="evidence" value="ECO:0007669"/>
    <property type="project" value="InterPro"/>
</dbReference>
<dbReference type="SUPFAM" id="SSF54236">
    <property type="entry name" value="Ubiquitin-like"/>
    <property type="match status" value="1"/>
</dbReference>
<dbReference type="EMBL" id="VBQZ03000018">
    <property type="protein sequence ID" value="MXQ83978.1"/>
    <property type="molecule type" value="Genomic_DNA"/>
</dbReference>
<dbReference type="InterPro" id="IPR033192">
    <property type="entry name" value="ODAD3"/>
</dbReference>
<dbReference type="GO" id="GO:0036064">
    <property type="term" value="C:ciliary basal body"/>
    <property type="evidence" value="ECO:0007669"/>
    <property type="project" value="TreeGrafter"/>
</dbReference>
<feature type="coiled-coil region" evidence="3">
    <location>
        <begin position="178"/>
        <end position="226"/>
    </location>
</feature>
<dbReference type="PROSITE" id="PS50009">
    <property type="entry name" value="RASGEF_CAT"/>
    <property type="match status" value="1"/>
</dbReference>